<proteinExistence type="predicted"/>
<protein>
    <submittedName>
        <fullName evidence="1">Uncharacterized protein</fullName>
    </submittedName>
</protein>
<dbReference type="Gene3D" id="1.10.10.10">
    <property type="entry name" value="Winged helix-like DNA-binding domain superfamily/Winged helix DNA-binding domain"/>
    <property type="match status" value="1"/>
</dbReference>
<organism evidence="1">
    <name type="scientific">Iconisemion striatum</name>
    <dbReference type="NCBI Taxonomy" id="60296"/>
    <lineage>
        <taxon>Eukaryota</taxon>
        <taxon>Metazoa</taxon>
        <taxon>Chordata</taxon>
        <taxon>Craniata</taxon>
        <taxon>Vertebrata</taxon>
        <taxon>Euteleostomi</taxon>
        <taxon>Actinopterygii</taxon>
        <taxon>Neopterygii</taxon>
        <taxon>Teleostei</taxon>
        <taxon>Neoteleostei</taxon>
        <taxon>Acanthomorphata</taxon>
        <taxon>Ovalentaria</taxon>
        <taxon>Atherinomorphae</taxon>
        <taxon>Cyprinodontiformes</taxon>
        <taxon>Nothobranchiidae</taxon>
        <taxon>Iconisemion</taxon>
    </lineage>
</organism>
<reference evidence="1" key="2">
    <citation type="submission" date="2016-06" db="EMBL/GenBank/DDBJ databases">
        <title>The genome of a short-lived fish provides insights into sex chromosome evolution and the genetic control of aging.</title>
        <authorList>
            <person name="Reichwald K."/>
            <person name="Felder M."/>
            <person name="Petzold A."/>
            <person name="Koch P."/>
            <person name="Groth M."/>
            <person name="Platzer M."/>
        </authorList>
    </citation>
    <scope>NUCLEOTIDE SEQUENCE</scope>
    <source>
        <tissue evidence="1">Brain</tissue>
    </source>
</reference>
<feature type="non-terminal residue" evidence="1">
    <location>
        <position position="66"/>
    </location>
</feature>
<name>A0A1A7Z5J1_9TELE</name>
<evidence type="ECO:0000313" key="1">
    <source>
        <dbReference type="EMBL" id="SBP37799.1"/>
    </source>
</evidence>
<sequence length="66" mass="7577">YKLFELVICITDTRPHLQTGRRQPPWPRPENWDTRDKTAHLCKTGMSQSTIGKQLGEKRSTIGAII</sequence>
<dbReference type="AlphaFoldDB" id="A0A1A7Z5J1"/>
<dbReference type="EMBL" id="HADX01015567">
    <property type="protein sequence ID" value="SBP37799.1"/>
    <property type="molecule type" value="Transcribed_RNA"/>
</dbReference>
<accession>A0A1A7Z5J1</accession>
<gene>
    <name evidence="1" type="primary">Nfu_g_1_025366</name>
</gene>
<feature type="non-terminal residue" evidence="1">
    <location>
        <position position="1"/>
    </location>
</feature>
<dbReference type="InterPro" id="IPR036388">
    <property type="entry name" value="WH-like_DNA-bd_sf"/>
</dbReference>
<reference evidence="1" key="1">
    <citation type="submission" date="2016-05" db="EMBL/GenBank/DDBJ databases">
        <authorList>
            <person name="Lavstsen T."/>
            <person name="Jespersen J.S."/>
        </authorList>
    </citation>
    <scope>NUCLEOTIDE SEQUENCE</scope>
    <source>
        <tissue evidence="1">Brain</tissue>
    </source>
</reference>